<dbReference type="Proteomes" id="UP000217289">
    <property type="component" value="Chromosome"/>
</dbReference>
<dbReference type="RefSeq" id="WP_425437580.1">
    <property type="nucleotide sequence ID" value="NZ_CP022163.1"/>
</dbReference>
<organism evidence="1 2">
    <name type="scientific">Melittangium boletus DSM 14713</name>
    <dbReference type="NCBI Taxonomy" id="1294270"/>
    <lineage>
        <taxon>Bacteria</taxon>
        <taxon>Pseudomonadati</taxon>
        <taxon>Myxococcota</taxon>
        <taxon>Myxococcia</taxon>
        <taxon>Myxococcales</taxon>
        <taxon>Cystobacterineae</taxon>
        <taxon>Archangiaceae</taxon>
        <taxon>Melittangium</taxon>
    </lineage>
</organism>
<sequence>MTTLPFPSPSPWRLPVEIPRFIRRVLGALVLAPLLLAPRAHATTPLEDNQRITLGYIQLAYGLGGIVDPTLQPGGSSSVRPLWFVFAPHASRTGGQGMLAAALAKRAIALARLQPSLTLTQALNRLDLTGTVRIAVESLSLDLLLRGLTLDGAASIASLTTAMNGGALVDLRTLLATSSRLATLYWSAPGPQPLDRAEAIATTLERALNEGNLAIFTDIGGAGQAYLDWRQLQSGEVTPERVLSDFVLPEAVESQARAAHAYGLAHADDQPRPFQFDLLFPGMHYKSLLVAAFALYEEARGAPTPARRDALIAMGNNYIAWREQHDMAQPVFSPGVIFPGEVSRPALLEAITPLLKTDFGTQEWTYADFAYSLPDPDGNLLTSPPTEYNWAVFWDRWRGILYAFDQAYTAPPALWVMPDPIVDPLG</sequence>
<evidence type="ECO:0000313" key="2">
    <source>
        <dbReference type="Proteomes" id="UP000217289"/>
    </source>
</evidence>
<name>A0A250IP93_9BACT</name>
<reference evidence="1 2" key="1">
    <citation type="submission" date="2017-06" db="EMBL/GenBank/DDBJ databases">
        <authorList>
            <person name="Kim H.J."/>
            <person name="Triplett B.A."/>
        </authorList>
    </citation>
    <scope>NUCLEOTIDE SEQUENCE [LARGE SCALE GENOMIC DNA]</scope>
    <source>
        <strain evidence="1 2">DSM 14713</strain>
    </source>
</reference>
<gene>
    <name evidence="1" type="ORF">MEBOL_007052</name>
</gene>
<keyword evidence="2" id="KW-1185">Reference proteome</keyword>
<accession>A0A250IP93</accession>
<dbReference type="AlphaFoldDB" id="A0A250IP93"/>
<protein>
    <submittedName>
        <fullName evidence="1">Uncharacterized protein</fullName>
    </submittedName>
</protein>
<dbReference type="EMBL" id="CP022163">
    <property type="protein sequence ID" value="ATB33554.1"/>
    <property type="molecule type" value="Genomic_DNA"/>
</dbReference>
<proteinExistence type="predicted"/>
<evidence type="ECO:0000313" key="1">
    <source>
        <dbReference type="EMBL" id="ATB33554.1"/>
    </source>
</evidence>
<dbReference type="KEGG" id="mbd:MEBOL_007052"/>